<dbReference type="Pfam" id="PF13489">
    <property type="entry name" value="Methyltransf_23"/>
    <property type="match status" value="1"/>
</dbReference>
<feature type="region of interest" description="Disordered" evidence="2">
    <location>
        <begin position="1"/>
        <end position="43"/>
    </location>
</feature>
<keyword evidence="3" id="KW-0808">Transferase</keyword>
<name>A0AAJ0AWF1_9PEZI</name>
<dbReference type="InterPro" id="IPR029063">
    <property type="entry name" value="SAM-dependent_MTases_sf"/>
</dbReference>
<keyword evidence="4" id="KW-1185">Reference proteome</keyword>
<dbReference type="CDD" id="cd02440">
    <property type="entry name" value="AdoMet_MTases"/>
    <property type="match status" value="1"/>
</dbReference>
<comment type="caution">
    <text evidence="3">The sequence shown here is derived from an EMBL/GenBank/DDBJ whole genome shotgun (WGS) entry which is preliminary data.</text>
</comment>
<evidence type="ECO:0000313" key="4">
    <source>
        <dbReference type="Proteomes" id="UP001224890"/>
    </source>
</evidence>
<feature type="compositionally biased region" description="Acidic residues" evidence="2">
    <location>
        <begin position="20"/>
        <end position="36"/>
    </location>
</feature>
<dbReference type="PANTHER" id="PTHR43591">
    <property type="entry name" value="METHYLTRANSFERASE"/>
    <property type="match status" value="1"/>
</dbReference>
<comment type="similarity">
    <text evidence="1">Belongs to the methyltransferase superfamily. LaeA methyltransferase family.</text>
</comment>
<gene>
    <name evidence="3" type="ORF">BDP55DRAFT_647556</name>
</gene>
<keyword evidence="3" id="KW-0489">Methyltransferase</keyword>
<dbReference type="GO" id="GO:0032259">
    <property type="term" value="P:methylation"/>
    <property type="evidence" value="ECO:0007669"/>
    <property type="project" value="UniProtKB-KW"/>
</dbReference>
<dbReference type="Proteomes" id="UP001224890">
    <property type="component" value="Unassembled WGS sequence"/>
</dbReference>
<dbReference type="PANTHER" id="PTHR43591:SF10">
    <property type="entry name" value="ABC TRANSMEMBRANE TYPE-1 DOMAIN-CONTAINING PROTEIN-RELATED"/>
    <property type="match status" value="1"/>
</dbReference>
<accession>A0AAJ0AWF1</accession>
<evidence type="ECO:0000256" key="2">
    <source>
        <dbReference type="SAM" id="MobiDB-lite"/>
    </source>
</evidence>
<dbReference type="GeneID" id="85458315"/>
<dbReference type="SUPFAM" id="SSF53335">
    <property type="entry name" value="S-adenosyl-L-methionine-dependent methyltransferases"/>
    <property type="match status" value="1"/>
</dbReference>
<reference evidence="3" key="1">
    <citation type="submission" date="2021-06" db="EMBL/GenBank/DDBJ databases">
        <title>Comparative genomics, transcriptomics and evolutionary studies reveal genomic signatures of adaptation to plant cell wall in hemibiotrophic fungi.</title>
        <authorList>
            <consortium name="DOE Joint Genome Institute"/>
            <person name="Baroncelli R."/>
            <person name="Diaz J.F."/>
            <person name="Benocci T."/>
            <person name="Peng M."/>
            <person name="Battaglia E."/>
            <person name="Haridas S."/>
            <person name="Andreopoulos W."/>
            <person name="Labutti K."/>
            <person name="Pangilinan J."/>
            <person name="Floch G.L."/>
            <person name="Makela M.R."/>
            <person name="Henrissat B."/>
            <person name="Grigoriev I.V."/>
            <person name="Crouch J.A."/>
            <person name="De Vries R.P."/>
            <person name="Sukno S.A."/>
            <person name="Thon M.R."/>
        </authorList>
    </citation>
    <scope>NUCLEOTIDE SEQUENCE</scope>
    <source>
        <strain evidence="3">CBS 193.32</strain>
    </source>
</reference>
<dbReference type="EMBL" id="JAHMHR010000004">
    <property type="protein sequence ID" value="KAK1691623.1"/>
    <property type="molecule type" value="Genomic_DNA"/>
</dbReference>
<dbReference type="RefSeq" id="XP_060435318.1">
    <property type="nucleotide sequence ID" value="XM_060573789.1"/>
</dbReference>
<organism evidence="3 4">
    <name type="scientific">Colletotrichum godetiae</name>
    <dbReference type="NCBI Taxonomy" id="1209918"/>
    <lineage>
        <taxon>Eukaryota</taxon>
        <taxon>Fungi</taxon>
        <taxon>Dikarya</taxon>
        <taxon>Ascomycota</taxon>
        <taxon>Pezizomycotina</taxon>
        <taxon>Sordariomycetes</taxon>
        <taxon>Hypocreomycetidae</taxon>
        <taxon>Glomerellales</taxon>
        <taxon>Glomerellaceae</taxon>
        <taxon>Colletotrichum</taxon>
        <taxon>Colletotrichum acutatum species complex</taxon>
    </lineage>
</organism>
<dbReference type="GO" id="GO:0008168">
    <property type="term" value="F:methyltransferase activity"/>
    <property type="evidence" value="ECO:0007669"/>
    <property type="project" value="UniProtKB-KW"/>
</dbReference>
<sequence>MEAQTTPRSAAEEPTTASIDELEEDDADSGLADDDEGRSTLSLDEDTINYQVLRGRTYHNSYSESTTVYWGANDKPQSKAMNSYNDTYRDFTGRMQRAELAPDIQRVLDIGTGTGSWAVQFGECFPSATVIGTDLSPIQPGMVPPNVFFEVVDCGEKLPYKDNRFDYVHMRFLSGSIRNWDSLVAEILRVLKPGGIFESSEPSPVIETDHGRSDENSACQQLVRILDEYGKMVDQTFAVVRNGLQEDCMVKAGFTDIQVKTFKFPLGQWQPDENGKETRPWAQGMMDDLEGFILRPATSIGWSWNEVQVFLALLRKEIMSGKMNLWCLHKDVWGRKPHPTLET</sequence>
<proteinExistence type="inferred from homology"/>
<evidence type="ECO:0000313" key="3">
    <source>
        <dbReference type="EMBL" id="KAK1691623.1"/>
    </source>
</evidence>
<dbReference type="Gene3D" id="3.40.50.150">
    <property type="entry name" value="Vaccinia Virus protein VP39"/>
    <property type="match status" value="1"/>
</dbReference>
<evidence type="ECO:0000256" key="1">
    <source>
        <dbReference type="ARBA" id="ARBA00038158"/>
    </source>
</evidence>
<protein>
    <submittedName>
        <fullName evidence="3">S-adenosyl-L-methionine-dependent methyltransferase</fullName>
    </submittedName>
</protein>
<dbReference type="AlphaFoldDB" id="A0AAJ0AWF1"/>